<proteinExistence type="predicted"/>
<sequence length="166" mass="18257">MAPFRLSTPKFLYNSFFPDLLHTKLCVFSKAMNSNSKSTVCGNLISKKPNRKSGVSSAELVNRTGKTGVSPPNGKAVVFSDVPIKHSGGTGQMKKYYTATPRMVSDSIYSYITILLHNASLELRLLTTLMLVLDVFLCLPEFKHWHGEVKANLAAACLIPFLCSKV</sequence>
<dbReference type="Proteomes" id="UP000824890">
    <property type="component" value="Unassembled WGS sequence"/>
</dbReference>
<accession>A0ABQ8CP17</accession>
<dbReference type="EMBL" id="JAGKQM010000007">
    <property type="protein sequence ID" value="KAH0918308.1"/>
    <property type="molecule type" value="Genomic_DNA"/>
</dbReference>
<gene>
    <name evidence="1" type="ORF">HID58_025968</name>
</gene>
<evidence type="ECO:0000313" key="2">
    <source>
        <dbReference type="Proteomes" id="UP000824890"/>
    </source>
</evidence>
<evidence type="ECO:0000313" key="1">
    <source>
        <dbReference type="EMBL" id="KAH0918308.1"/>
    </source>
</evidence>
<protein>
    <submittedName>
        <fullName evidence="1">Uncharacterized protein</fullName>
    </submittedName>
</protein>
<keyword evidence="2" id="KW-1185">Reference proteome</keyword>
<reference evidence="1 2" key="1">
    <citation type="submission" date="2021-05" db="EMBL/GenBank/DDBJ databases">
        <title>Genome Assembly of Synthetic Allotetraploid Brassica napus Reveals Homoeologous Exchanges between Subgenomes.</title>
        <authorList>
            <person name="Davis J.T."/>
        </authorList>
    </citation>
    <scope>NUCLEOTIDE SEQUENCE [LARGE SCALE GENOMIC DNA]</scope>
    <source>
        <strain evidence="2">cv. Da-Ae</strain>
        <tissue evidence="1">Seedling</tissue>
    </source>
</reference>
<comment type="caution">
    <text evidence="1">The sequence shown here is derived from an EMBL/GenBank/DDBJ whole genome shotgun (WGS) entry which is preliminary data.</text>
</comment>
<name>A0ABQ8CP17_BRANA</name>
<organism evidence="1 2">
    <name type="scientific">Brassica napus</name>
    <name type="common">Rape</name>
    <dbReference type="NCBI Taxonomy" id="3708"/>
    <lineage>
        <taxon>Eukaryota</taxon>
        <taxon>Viridiplantae</taxon>
        <taxon>Streptophyta</taxon>
        <taxon>Embryophyta</taxon>
        <taxon>Tracheophyta</taxon>
        <taxon>Spermatophyta</taxon>
        <taxon>Magnoliopsida</taxon>
        <taxon>eudicotyledons</taxon>
        <taxon>Gunneridae</taxon>
        <taxon>Pentapetalae</taxon>
        <taxon>rosids</taxon>
        <taxon>malvids</taxon>
        <taxon>Brassicales</taxon>
        <taxon>Brassicaceae</taxon>
        <taxon>Brassiceae</taxon>
        <taxon>Brassica</taxon>
    </lineage>
</organism>